<keyword evidence="1" id="KW-0853">WD repeat</keyword>
<comment type="pathway">
    <text evidence="3">Protein modification.</text>
</comment>
<evidence type="ECO:0000313" key="5">
    <source>
        <dbReference type="Proteomes" id="UP000188320"/>
    </source>
</evidence>
<accession>A0A1R1PIZ7</accession>
<dbReference type="GO" id="GO:0032259">
    <property type="term" value="P:methylation"/>
    <property type="evidence" value="ECO:0007669"/>
    <property type="project" value="UniProtKB-KW"/>
</dbReference>
<dbReference type="InterPro" id="IPR015943">
    <property type="entry name" value="WD40/YVTN_repeat-like_dom_sf"/>
</dbReference>
<comment type="caution">
    <text evidence="4">The sequence shown here is derived from an EMBL/GenBank/DDBJ whole genome shotgun (WGS) entry which is preliminary data.</text>
</comment>
<keyword evidence="5" id="KW-1185">Reference proteome</keyword>
<reference evidence="5" key="1">
    <citation type="submission" date="2017-01" db="EMBL/GenBank/DDBJ databases">
        <authorList>
            <person name="Wang Y."/>
            <person name="White M."/>
            <person name="Kvist S."/>
            <person name="Moncalvo J.-M."/>
        </authorList>
    </citation>
    <scope>NUCLEOTIDE SEQUENCE [LARGE SCALE GENOMIC DNA]</scope>
    <source>
        <strain evidence="5">COL-18-3</strain>
    </source>
</reference>
<dbReference type="Gene3D" id="2.130.10.10">
    <property type="entry name" value="YVTN repeat-like/Quinoprotein amine dehydrogenase"/>
    <property type="match status" value="1"/>
</dbReference>
<evidence type="ECO:0000256" key="3">
    <source>
        <dbReference type="ARBA" id="ARBA00043952"/>
    </source>
</evidence>
<dbReference type="PANTHER" id="PTHR46042">
    <property type="entry name" value="DIPHTHINE METHYLTRANSFERASE"/>
    <property type="match status" value="1"/>
</dbReference>
<protein>
    <submittedName>
        <fullName evidence="4">Diphthine methyltransferase-like protein</fullName>
    </submittedName>
</protein>
<keyword evidence="4" id="KW-0489">Methyltransferase</keyword>
<keyword evidence="2" id="KW-0677">Repeat</keyword>
<dbReference type="InterPro" id="IPR036322">
    <property type="entry name" value="WD40_repeat_dom_sf"/>
</dbReference>
<dbReference type="GO" id="GO:0005737">
    <property type="term" value="C:cytoplasm"/>
    <property type="evidence" value="ECO:0007669"/>
    <property type="project" value="TreeGrafter"/>
</dbReference>
<organism evidence="4 5">
    <name type="scientific">Zancudomyces culisetae</name>
    <name type="common">Gut fungus</name>
    <name type="synonym">Smittium culisetae</name>
    <dbReference type="NCBI Taxonomy" id="1213189"/>
    <lineage>
        <taxon>Eukaryota</taxon>
        <taxon>Fungi</taxon>
        <taxon>Fungi incertae sedis</taxon>
        <taxon>Zoopagomycota</taxon>
        <taxon>Kickxellomycotina</taxon>
        <taxon>Harpellomycetes</taxon>
        <taxon>Harpellales</taxon>
        <taxon>Legeriomycetaceae</taxon>
        <taxon>Zancudomyces</taxon>
    </lineage>
</organism>
<dbReference type="GO" id="GO:0008168">
    <property type="term" value="F:methyltransferase activity"/>
    <property type="evidence" value="ECO:0007669"/>
    <property type="project" value="UniProtKB-KW"/>
</dbReference>
<gene>
    <name evidence="4" type="ORF">AX774_g5639</name>
</gene>
<evidence type="ECO:0000313" key="4">
    <source>
        <dbReference type="EMBL" id="OMH80918.1"/>
    </source>
</evidence>
<dbReference type="GO" id="GO:0017183">
    <property type="term" value="P:protein histidyl modification to diphthamide"/>
    <property type="evidence" value="ECO:0007669"/>
    <property type="project" value="TreeGrafter"/>
</dbReference>
<dbReference type="PANTHER" id="PTHR46042:SF1">
    <property type="entry name" value="DIPHTHINE METHYLTRANSFERASE"/>
    <property type="match status" value="1"/>
</dbReference>
<dbReference type="SUPFAM" id="SSF50978">
    <property type="entry name" value="WD40 repeat-like"/>
    <property type="match status" value="1"/>
</dbReference>
<dbReference type="EMBL" id="LSSK01001037">
    <property type="protein sequence ID" value="OMH80918.1"/>
    <property type="molecule type" value="Genomic_DNA"/>
</dbReference>
<evidence type="ECO:0000256" key="2">
    <source>
        <dbReference type="ARBA" id="ARBA00022737"/>
    </source>
</evidence>
<dbReference type="AlphaFoldDB" id="A0A1R1PIZ7"/>
<name>A0A1R1PIZ7_ZANCU</name>
<dbReference type="OrthoDB" id="1930760at2759"/>
<dbReference type="Proteomes" id="UP000188320">
    <property type="component" value="Unassembled WGS sequence"/>
</dbReference>
<sequence length="141" mass="16083">MCVCCFLIGGDDGLFKGWDIRQDAAVPIFTSKFYDSTVNVWDKRSMKSPIISEYIDGSGIWRVKWHPKSQEKLLVAAMNSGICTLDLSIDSKKVNSINQFTKHQSLGYGADWNYFGNMDKDIVLSCSFYDKVSYLWESPRL</sequence>
<evidence type="ECO:0000256" key="1">
    <source>
        <dbReference type="ARBA" id="ARBA00022574"/>
    </source>
</evidence>
<keyword evidence="4" id="KW-0808">Transferase</keyword>
<dbReference type="GO" id="GO:0061685">
    <property type="term" value="F:diphthine methylesterase activity"/>
    <property type="evidence" value="ECO:0007669"/>
    <property type="project" value="TreeGrafter"/>
</dbReference>
<dbReference type="InterPro" id="IPR052415">
    <property type="entry name" value="Diphthine_MTase"/>
</dbReference>
<proteinExistence type="predicted"/>